<accession>A0A0S1SBJ0</accession>
<evidence type="ECO:0000313" key="3">
    <source>
        <dbReference type="Proteomes" id="UP000069135"/>
    </source>
</evidence>
<feature type="compositionally biased region" description="Low complexity" evidence="1">
    <location>
        <begin position="1"/>
        <end position="11"/>
    </location>
</feature>
<protein>
    <submittedName>
        <fullName evidence="2">Uncharacterized protein</fullName>
    </submittedName>
</protein>
<dbReference type="STRING" id="1735162.PeribacterB2_0551"/>
<sequence>MSDIGGPEIGAPGEGAGGGFEELSEEAKQRFAAAAAGMQQIRREEKKSKRRDDQVAKAIVQFLDEAEHSHLFVLISRLVARDCPSIFILAILSLIHQGCRETVKEYLSEMLNEVPEPDLAAATALTKGGAIAAEDGQILIRWITRLQTVLSLDVAGILLKLMIDEKHIDGTILQLTTFVLQEFFQSQKKEIPFEKLQPLTASILQTVFEPFIPSVRKLLLERAATKKED</sequence>
<dbReference type="KEGG" id="prf:PeribacterA2_0552"/>
<evidence type="ECO:0000256" key="1">
    <source>
        <dbReference type="SAM" id="MobiDB-lite"/>
    </source>
</evidence>
<proteinExistence type="predicted"/>
<accession>A0A0S1ST11</accession>
<reference evidence="3" key="1">
    <citation type="submission" date="2015-10" db="EMBL/GenBank/DDBJ databases">
        <title>Analysis of five complete genome sequences for members of the class Peribacteria in the recently recognized Peregrinibacteria bacterial phylum.</title>
        <authorList>
            <person name="Anantharaman K."/>
            <person name="Brown C.T."/>
            <person name="Burstein D."/>
            <person name="Castelle C.J."/>
            <person name="Probst A.J."/>
            <person name="Thomas B.C."/>
            <person name="Williams K.H."/>
            <person name="Banfield J.F."/>
        </authorList>
    </citation>
    <scope>NUCLEOTIDE SEQUENCE [LARGE SCALE GENOMIC DNA]</scope>
</reference>
<dbReference type="EMBL" id="CP013065">
    <property type="protein sequence ID" value="ALM13237.1"/>
    <property type="molecule type" value="Genomic_DNA"/>
</dbReference>
<dbReference type="AlphaFoldDB" id="A0A0S1SUV5"/>
<name>A0A0S1SUV5_9BACT</name>
<accession>A0A0S1SUV5</accession>
<gene>
    <name evidence="2" type="ORF">PeribacterD1_0552</name>
</gene>
<accession>A0A0S1SL36</accession>
<accession>A0A0S1SNS4</accession>
<dbReference type="Proteomes" id="UP000069135">
    <property type="component" value="Chromosome"/>
</dbReference>
<feature type="region of interest" description="Disordered" evidence="1">
    <location>
        <begin position="1"/>
        <end position="22"/>
    </location>
</feature>
<evidence type="ECO:0000313" key="2">
    <source>
        <dbReference type="EMBL" id="ALM13237.1"/>
    </source>
</evidence>
<organism evidence="2 3">
    <name type="scientific">Candidatus Peribacter riflensis</name>
    <dbReference type="NCBI Taxonomy" id="1735162"/>
    <lineage>
        <taxon>Bacteria</taxon>
        <taxon>Candidatus Peregrinibacteriota</taxon>
        <taxon>Candidatus Peribacteria</taxon>
        <taxon>Candidatus Peribacterales</taxon>
        <taxon>Candidatus Peribacteraceae</taxon>
        <taxon>Candidatus Peribacter</taxon>
    </lineage>
</organism>
<reference evidence="2 3" key="2">
    <citation type="journal article" date="2016" name="PeerJ">
        <title>Analysis of five complete genome sequences for members of the class Peribacteria in the recently recognized Peregrinibacteria bacterial phylum.</title>
        <authorList>
            <person name="Anantharaman K."/>
            <person name="Brown C.T."/>
            <person name="Burstein D."/>
            <person name="Castelle C.J."/>
            <person name="Probst A.J."/>
            <person name="Thomas B.C."/>
            <person name="Williams K.H."/>
            <person name="Banfield J.F."/>
        </authorList>
    </citation>
    <scope>NUCLEOTIDE SEQUENCE [LARGE SCALE GENOMIC DNA]</scope>
    <source>
        <strain evidence="2">RIFOXYD1_FULL_PER-ii_59_16</strain>
    </source>
</reference>